<sequence>MERPVAPQTYDSLVSEPPTVEKDNATEPRQAILAANSGGTRSETQTSTSTQDRYTSFRGPSTNMSVTRPPPRANSSRVDDTKASEREDRKKIQKEKRMDLASKKRRENHRKNIARELNRDAASIDSDDERKWVSKMIEDVNAEEKRRQGLSPAERRQEDIQVSAKALESLVKEDVGPYPSRPYAVFLLQMAPESRSGAKCELPHCVRRILPGDYRIKLDGGHWSEYPSGFYHVECFEKILNLSSRAYASRFLPDMQYFPGRMELCILQEYPHPLDANISKEHPLPEQLWGTFAKEIKPERYFVSETDPKYDERHSLSSALRNWRRSSEAEDGEFEH</sequence>
<reference evidence="3" key="1">
    <citation type="journal article" date="2017" name="Nat. Microbiol.">
        <title>Global analysis of biosynthetic gene clusters reveals vast potential of secondary metabolite production in Penicillium species.</title>
        <authorList>
            <person name="Nielsen J.C."/>
            <person name="Grijseels S."/>
            <person name="Prigent S."/>
            <person name="Ji B."/>
            <person name="Dainat J."/>
            <person name="Nielsen K.F."/>
            <person name="Frisvad J.C."/>
            <person name="Workman M."/>
            <person name="Nielsen J."/>
        </authorList>
    </citation>
    <scope>NUCLEOTIDE SEQUENCE [LARGE SCALE GENOMIC DNA]</scope>
    <source>
        <strain evidence="3">IBT 13039</strain>
    </source>
</reference>
<comment type="caution">
    <text evidence="2">The sequence shown here is derived from an EMBL/GenBank/DDBJ whole genome shotgun (WGS) entry which is preliminary data.</text>
</comment>
<accession>A0A1V6YTD9</accession>
<feature type="compositionally biased region" description="Low complexity" evidence="1">
    <location>
        <begin position="37"/>
        <end position="51"/>
    </location>
</feature>
<evidence type="ECO:0000256" key="1">
    <source>
        <dbReference type="SAM" id="MobiDB-lite"/>
    </source>
</evidence>
<evidence type="ECO:0000313" key="3">
    <source>
        <dbReference type="Proteomes" id="UP000191691"/>
    </source>
</evidence>
<dbReference type="Proteomes" id="UP000191691">
    <property type="component" value="Unassembled WGS sequence"/>
</dbReference>
<organism evidence="2 3">
    <name type="scientific">Penicillium nalgiovense</name>
    <dbReference type="NCBI Taxonomy" id="60175"/>
    <lineage>
        <taxon>Eukaryota</taxon>
        <taxon>Fungi</taxon>
        <taxon>Dikarya</taxon>
        <taxon>Ascomycota</taxon>
        <taxon>Pezizomycotina</taxon>
        <taxon>Eurotiomycetes</taxon>
        <taxon>Eurotiomycetidae</taxon>
        <taxon>Eurotiales</taxon>
        <taxon>Aspergillaceae</taxon>
        <taxon>Penicillium</taxon>
    </lineage>
</organism>
<evidence type="ECO:0000313" key="2">
    <source>
        <dbReference type="EMBL" id="OQE90691.1"/>
    </source>
</evidence>
<dbReference type="AlphaFoldDB" id="A0A1V6YTD9"/>
<keyword evidence="3" id="KW-1185">Reference proteome</keyword>
<feature type="region of interest" description="Disordered" evidence="1">
    <location>
        <begin position="1"/>
        <end position="109"/>
    </location>
</feature>
<gene>
    <name evidence="2" type="ORF">PENNAL_c0011G02917</name>
</gene>
<dbReference type="STRING" id="60175.A0A1V6YTD9"/>
<dbReference type="EMBL" id="MOOB01000011">
    <property type="protein sequence ID" value="OQE90691.1"/>
    <property type="molecule type" value="Genomic_DNA"/>
</dbReference>
<feature type="compositionally biased region" description="Polar residues" evidence="1">
    <location>
        <begin position="52"/>
        <end position="66"/>
    </location>
</feature>
<protein>
    <submittedName>
        <fullName evidence="2">Uncharacterized protein</fullName>
    </submittedName>
</protein>
<name>A0A1V6YTD9_PENNA</name>
<feature type="compositionally biased region" description="Basic and acidic residues" evidence="1">
    <location>
        <begin position="77"/>
        <end position="102"/>
    </location>
</feature>
<proteinExistence type="predicted"/>
<feature type="region of interest" description="Disordered" evidence="1">
    <location>
        <begin position="307"/>
        <end position="336"/>
    </location>
</feature>